<sequence length="227" mass="26890">MIYAIGDLHFDYSKEKPMDVFGENWIDHEEKIINNWKKRINEEDLVLLPGDISWALKLKDSIDDLKRIDNLPGKKIISKGNHDYWWSSLNKMNNLGFESIEFLFNNSFEYKDYSICGTRGWASRDSFEFNENDEKIYLREVIRLENSLKEAKNKKIIAMIHYPPFNQDFKPNEFSKMLSDYGVEKCVYGHLHGQGHKYRFQGEMLGVEYQFVASDFLNFDLDIVLEE</sequence>
<dbReference type="InterPro" id="IPR014578">
    <property type="entry name" value="Pesterase_CT488"/>
</dbReference>
<name>A0ABS6FIS8_9FIRM</name>
<proteinExistence type="predicted"/>
<gene>
    <name evidence="2" type="ORF">KQI68_05765</name>
</gene>
<comment type="caution">
    <text evidence="2">The sequence shown here is derived from an EMBL/GenBank/DDBJ whole genome shotgun (WGS) entry which is preliminary data.</text>
</comment>
<evidence type="ECO:0000313" key="3">
    <source>
        <dbReference type="Proteomes" id="UP000783742"/>
    </source>
</evidence>
<keyword evidence="3" id="KW-1185">Reference proteome</keyword>
<reference evidence="2 3" key="1">
    <citation type="submission" date="2021-06" db="EMBL/GenBank/DDBJ databases">
        <authorList>
            <person name="Sun Q."/>
            <person name="Li D."/>
        </authorList>
    </citation>
    <scope>NUCLEOTIDE SEQUENCE [LARGE SCALE GENOMIC DNA]</scope>
    <source>
        <strain evidence="2 3">MSJ-1</strain>
    </source>
</reference>
<dbReference type="RefSeq" id="WP_216549182.1">
    <property type="nucleotide sequence ID" value="NZ_JAHLQO010000004.1"/>
</dbReference>
<evidence type="ECO:0000259" key="1">
    <source>
        <dbReference type="Pfam" id="PF00149"/>
    </source>
</evidence>
<dbReference type="PANTHER" id="PTHR31302">
    <property type="entry name" value="TRANSMEMBRANE PROTEIN WITH METALLOPHOSPHOESTERASE DOMAIN-RELATED"/>
    <property type="match status" value="1"/>
</dbReference>
<dbReference type="InterPro" id="IPR004843">
    <property type="entry name" value="Calcineurin-like_PHP"/>
</dbReference>
<protein>
    <submittedName>
        <fullName evidence="2">Metallophosphoesterase</fullName>
    </submittedName>
</protein>
<dbReference type="Proteomes" id="UP000783742">
    <property type="component" value="Unassembled WGS sequence"/>
</dbReference>
<dbReference type="InterPro" id="IPR051158">
    <property type="entry name" value="Metallophosphoesterase_sf"/>
</dbReference>
<dbReference type="EMBL" id="JAHLQO010000004">
    <property type="protein sequence ID" value="MBU5669343.1"/>
    <property type="molecule type" value="Genomic_DNA"/>
</dbReference>
<dbReference type="PANTHER" id="PTHR31302:SF22">
    <property type="entry name" value="PHOSPHOESTERASE"/>
    <property type="match status" value="1"/>
</dbReference>
<dbReference type="Pfam" id="PF00149">
    <property type="entry name" value="Metallophos"/>
    <property type="match status" value="1"/>
</dbReference>
<dbReference type="PIRSF" id="PIRSF033094">
    <property type="entry name" value="Pesterase_CT488"/>
    <property type="match status" value="1"/>
</dbReference>
<accession>A0ABS6FIS8</accession>
<evidence type="ECO:0000313" key="2">
    <source>
        <dbReference type="EMBL" id="MBU5669343.1"/>
    </source>
</evidence>
<feature type="domain" description="Calcineurin-like phosphoesterase" evidence="1">
    <location>
        <begin position="2"/>
        <end position="193"/>
    </location>
</feature>
<organism evidence="2 3">
    <name type="scientific">Peptoniphilus ovalis</name>
    <dbReference type="NCBI Taxonomy" id="2841503"/>
    <lineage>
        <taxon>Bacteria</taxon>
        <taxon>Bacillati</taxon>
        <taxon>Bacillota</taxon>
        <taxon>Tissierellia</taxon>
        <taxon>Tissierellales</taxon>
        <taxon>Peptoniphilaceae</taxon>
        <taxon>Peptoniphilus</taxon>
    </lineage>
</organism>